<dbReference type="AlphaFoldDB" id="A0A1C3E9L8"/>
<sequence>MMQPKWRIVVILLCIVTGALCLLGLLWLQKPTADIQTNTINIKKPAQTSMPDVAVNNSLPSKTVNNPNTITHHLSDTLDREFAAIASAYVSQVRYPAYSQPITNPDSVYLDPNRFSPTPVPILDGKHSASLQLPKYRFSFPDTLSFRLVSDLPLLSGQYSLIDIDTQAELDSGLIENGGVQIETNASWPTDIRIVAKADFGEGSDTLTADIQFSNPVARLNDVLASYPDGSDIVIPLSLTIYESGIYRVRAVLFTGQSTPVAVLTARQTLEQGENSEITLKAHREVFVAASLLNIQNQPDQRFSLGRLVIERMSSRPGQKAAFGTSRREDWPLGPLALSDLSDEPHQLSDSEKKRLEFLNQMAN</sequence>
<dbReference type="RefSeq" id="WP_068905344.1">
    <property type="nucleotide sequence ID" value="NZ_JBHUIF010000009.1"/>
</dbReference>
<feature type="compositionally biased region" description="Basic and acidic residues" evidence="1">
    <location>
        <begin position="343"/>
        <end position="353"/>
    </location>
</feature>
<proteinExistence type="predicted"/>
<gene>
    <name evidence="2" type="ORF">A8L45_21150</name>
</gene>
<evidence type="ECO:0000313" key="2">
    <source>
        <dbReference type="EMBL" id="ODA29914.1"/>
    </source>
</evidence>
<organism evidence="2 3">
    <name type="scientific">Veronia pacifica</name>
    <dbReference type="NCBI Taxonomy" id="1080227"/>
    <lineage>
        <taxon>Bacteria</taxon>
        <taxon>Pseudomonadati</taxon>
        <taxon>Pseudomonadota</taxon>
        <taxon>Gammaproteobacteria</taxon>
        <taxon>Vibrionales</taxon>
        <taxon>Vibrionaceae</taxon>
        <taxon>Veronia</taxon>
    </lineage>
</organism>
<dbReference type="EMBL" id="LYBM01000059">
    <property type="protein sequence ID" value="ODA29914.1"/>
    <property type="molecule type" value="Genomic_DNA"/>
</dbReference>
<dbReference type="OrthoDB" id="5759974at2"/>
<reference evidence="2 3" key="1">
    <citation type="submission" date="2016-05" db="EMBL/GenBank/DDBJ databases">
        <title>Genomic Taxonomy of the Vibrionaceae.</title>
        <authorList>
            <person name="Gomez-Gil B."/>
            <person name="Enciso-Ibarra J."/>
        </authorList>
    </citation>
    <scope>NUCLEOTIDE SEQUENCE [LARGE SCALE GENOMIC DNA]</scope>
    <source>
        <strain evidence="2 3">CAIM 1920</strain>
    </source>
</reference>
<accession>A0A1C3E9L8</accession>
<dbReference type="STRING" id="1080227.A8L45_21150"/>
<dbReference type="Proteomes" id="UP000094936">
    <property type="component" value="Unassembled WGS sequence"/>
</dbReference>
<evidence type="ECO:0000256" key="1">
    <source>
        <dbReference type="SAM" id="MobiDB-lite"/>
    </source>
</evidence>
<feature type="region of interest" description="Disordered" evidence="1">
    <location>
        <begin position="334"/>
        <end position="353"/>
    </location>
</feature>
<name>A0A1C3E9L8_9GAMM</name>
<protein>
    <submittedName>
        <fullName evidence="2">Uncharacterized protein</fullName>
    </submittedName>
</protein>
<comment type="caution">
    <text evidence="2">The sequence shown here is derived from an EMBL/GenBank/DDBJ whole genome shotgun (WGS) entry which is preliminary data.</text>
</comment>
<keyword evidence="3" id="KW-1185">Reference proteome</keyword>
<evidence type="ECO:0000313" key="3">
    <source>
        <dbReference type="Proteomes" id="UP000094936"/>
    </source>
</evidence>